<dbReference type="Proteomes" id="UP000765845">
    <property type="component" value="Unassembled WGS sequence"/>
</dbReference>
<evidence type="ECO:0000313" key="3">
    <source>
        <dbReference type="Proteomes" id="UP000765845"/>
    </source>
</evidence>
<evidence type="ECO:0000313" key="2">
    <source>
        <dbReference type="EMBL" id="NKI17118.1"/>
    </source>
</evidence>
<sequence length="182" mass="20618">MGDTGTQRALNTPRRLLAFAVLAVLIGGVNHWYEGYQARVVVCPSAEMLNARAEAIARQGLALEPSEVLRLLKDEQILLSEALLRGFHRFDPVVRQRLRQDLGFLNFDKEAIEKVLDRREGLGSELLEQLIQGDEVIRRRLRQLLIAQLAFEKGWPGAAGGNEHYRLAVKALRSRYRDHCHG</sequence>
<dbReference type="EMBL" id="JAAWWK010000002">
    <property type="protein sequence ID" value="NKI17118.1"/>
    <property type="molecule type" value="Genomic_DNA"/>
</dbReference>
<protein>
    <recommendedName>
        <fullName evidence="4">Periplasmic heavy metal sensor</fullName>
    </recommendedName>
</protein>
<proteinExistence type="predicted"/>
<keyword evidence="1" id="KW-0472">Membrane</keyword>
<organism evidence="2 3">
    <name type="scientific">Spongiibacter thalassae</name>
    <dbReference type="NCBI Taxonomy" id="2721624"/>
    <lineage>
        <taxon>Bacteria</taxon>
        <taxon>Pseudomonadati</taxon>
        <taxon>Pseudomonadota</taxon>
        <taxon>Gammaproteobacteria</taxon>
        <taxon>Cellvibrionales</taxon>
        <taxon>Spongiibacteraceae</taxon>
        <taxon>Spongiibacter</taxon>
    </lineage>
</organism>
<keyword evidence="1" id="KW-0812">Transmembrane</keyword>
<comment type="caution">
    <text evidence="2">The sequence shown here is derived from an EMBL/GenBank/DDBJ whole genome shotgun (WGS) entry which is preliminary data.</text>
</comment>
<reference evidence="2 3" key="1">
    <citation type="submission" date="2020-04" db="EMBL/GenBank/DDBJ databases">
        <authorList>
            <person name="Yoon J."/>
        </authorList>
    </citation>
    <scope>NUCLEOTIDE SEQUENCE [LARGE SCALE GENOMIC DNA]</scope>
    <source>
        <strain evidence="2 3">KMU-166</strain>
    </source>
</reference>
<evidence type="ECO:0000256" key="1">
    <source>
        <dbReference type="SAM" id="Phobius"/>
    </source>
</evidence>
<keyword evidence="3" id="KW-1185">Reference proteome</keyword>
<evidence type="ECO:0008006" key="4">
    <source>
        <dbReference type="Google" id="ProtNLM"/>
    </source>
</evidence>
<name>A0ABX1GF99_9GAMM</name>
<feature type="transmembrane region" description="Helical" evidence="1">
    <location>
        <begin position="16"/>
        <end position="33"/>
    </location>
</feature>
<gene>
    <name evidence="2" type="ORF">HCU74_06745</name>
</gene>
<dbReference type="RefSeq" id="WP_168449643.1">
    <property type="nucleotide sequence ID" value="NZ_JAAWWK010000002.1"/>
</dbReference>
<keyword evidence="1" id="KW-1133">Transmembrane helix</keyword>
<accession>A0ABX1GF99</accession>